<comment type="similarity">
    <text evidence="2">Belongs to the peptidase M24B family.</text>
</comment>
<dbReference type="PANTHER" id="PTHR46112:SF10">
    <property type="entry name" value="DIPEPTIDASE YKVY-RELATED"/>
    <property type="match status" value="1"/>
</dbReference>
<dbReference type="FunFam" id="3.90.230.10:FF:000014">
    <property type="entry name" value="Aminopeptidase P family protein"/>
    <property type="match status" value="1"/>
</dbReference>
<evidence type="ECO:0000256" key="3">
    <source>
        <dbReference type="ARBA" id="ARBA00022723"/>
    </source>
</evidence>
<feature type="domain" description="Creatinase N-terminal" evidence="7">
    <location>
        <begin position="4"/>
        <end position="138"/>
    </location>
</feature>
<dbReference type="InterPro" id="IPR036005">
    <property type="entry name" value="Creatinase/aminopeptidase-like"/>
</dbReference>
<dbReference type="Gene3D" id="3.40.350.10">
    <property type="entry name" value="Creatinase/prolidase N-terminal domain"/>
    <property type="match status" value="1"/>
</dbReference>
<evidence type="ECO:0000256" key="2">
    <source>
        <dbReference type="ARBA" id="ARBA00008766"/>
    </source>
</evidence>
<evidence type="ECO:0000256" key="5">
    <source>
        <dbReference type="ARBA" id="ARBA00023211"/>
    </source>
</evidence>
<dbReference type="SUPFAM" id="SSF53092">
    <property type="entry name" value="Creatinase/prolidase N-terminal domain"/>
    <property type="match status" value="1"/>
</dbReference>
<dbReference type="AlphaFoldDB" id="A0A7D4BH51"/>
<sequence>MNQRLESIVQWLRHHQIDFSVFTSPSNIFYLSGFNCDPHERLLALFVFADAEPALVCPELDRTRVEEAGWKGEILGYRDSDNPWEQILESLKRRNAHQAQTIAVEKEHLSLERAESLKYICPSANLVSTENVVRQIRVTKDNREIQILEEAAQLADSAIEIGLKSLRPGCTELDVVAQIEYEMKKKGVESMSFSTMVLFGEKSGQPHGVPGMRQLKEGDFVLFDLGVIVKGYCSDITRTFAYRSVSDKQTHIYETVLQAQSATLEMCKPGIPVRQLDETARQIISQAGYGDYFPHRTGHGLGIEVHEYPSIHDKNEEILREGMVFTIEPGVYLPDLGGVRIEDDIVITSQGARTLTRFPKELQVIR</sequence>
<keyword evidence="4" id="KW-0378">Hydrolase</keyword>
<keyword evidence="8" id="KW-0645">Protease</keyword>
<evidence type="ECO:0000259" key="6">
    <source>
        <dbReference type="Pfam" id="PF00557"/>
    </source>
</evidence>
<dbReference type="EMBL" id="CP048104">
    <property type="protein sequence ID" value="QKG84235.1"/>
    <property type="molecule type" value="Genomic_DNA"/>
</dbReference>
<dbReference type="Pfam" id="PF01321">
    <property type="entry name" value="Creatinase_N"/>
    <property type="match status" value="1"/>
</dbReference>
<evidence type="ECO:0000259" key="7">
    <source>
        <dbReference type="Pfam" id="PF01321"/>
    </source>
</evidence>
<dbReference type="PRINTS" id="PR00599">
    <property type="entry name" value="MAPEPTIDASE"/>
</dbReference>
<dbReference type="Pfam" id="PF00557">
    <property type="entry name" value="Peptidase_M24"/>
    <property type="match status" value="1"/>
</dbReference>
<dbReference type="InterPro" id="IPR001131">
    <property type="entry name" value="Peptidase_M24B_aminopep-P_CS"/>
</dbReference>
<dbReference type="RefSeq" id="WP_173221740.1">
    <property type="nucleotide sequence ID" value="NZ_CP048104.1"/>
</dbReference>
<dbReference type="CDD" id="cd01092">
    <property type="entry name" value="APP-like"/>
    <property type="match status" value="1"/>
</dbReference>
<accession>A0A7D4BH51</accession>
<dbReference type="SUPFAM" id="SSF55920">
    <property type="entry name" value="Creatinase/aminopeptidase"/>
    <property type="match status" value="1"/>
</dbReference>
<proteinExistence type="inferred from homology"/>
<dbReference type="InterPro" id="IPR001714">
    <property type="entry name" value="Pept_M24_MAP"/>
</dbReference>
<dbReference type="PANTHER" id="PTHR46112">
    <property type="entry name" value="AMINOPEPTIDASE"/>
    <property type="match status" value="1"/>
</dbReference>
<name>A0A7D4BH51_9BACL</name>
<evidence type="ECO:0000313" key="9">
    <source>
        <dbReference type="Proteomes" id="UP000503088"/>
    </source>
</evidence>
<dbReference type="GO" id="GO:0008235">
    <property type="term" value="F:metalloexopeptidase activity"/>
    <property type="evidence" value="ECO:0007669"/>
    <property type="project" value="UniProtKB-ARBA"/>
</dbReference>
<evidence type="ECO:0000256" key="4">
    <source>
        <dbReference type="ARBA" id="ARBA00022801"/>
    </source>
</evidence>
<keyword evidence="3" id="KW-0479">Metal-binding</keyword>
<feature type="domain" description="Peptidase M24" evidence="6">
    <location>
        <begin position="147"/>
        <end position="348"/>
    </location>
</feature>
<dbReference type="InterPro" id="IPR050659">
    <property type="entry name" value="Peptidase_M24B"/>
</dbReference>
<gene>
    <name evidence="8" type="ORF">GXN76_06940</name>
</gene>
<dbReference type="InterPro" id="IPR029149">
    <property type="entry name" value="Creatin/AminoP/Spt16_N"/>
</dbReference>
<dbReference type="KEGG" id="kpul:GXN76_06940"/>
<dbReference type="GO" id="GO:0046872">
    <property type="term" value="F:metal ion binding"/>
    <property type="evidence" value="ECO:0007669"/>
    <property type="project" value="UniProtKB-KW"/>
</dbReference>
<dbReference type="InterPro" id="IPR000994">
    <property type="entry name" value="Pept_M24"/>
</dbReference>
<evidence type="ECO:0000313" key="8">
    <source>
        <dbReference type="EMBL" id="QKG84235.1"/>
    </source>
</evidence>
<protein>
    <submittedName>
        <fullName evidence="8">Aminopeptidase P family protein</fullName>
    </submittedName>
</protein>
<dbReference type="InterPro" id="IPR000587">
    <property type="entry name" value="Creatinase_N"/>
</dbReference>
<dbReference type="PROSITE" id="PS00491">
    <property type="entry name" value="PROLINE_PEPTIDASE"/>
    <property type="match status" value="1"/>
</dbReference>
<dbReference type="Proteomes" id="UP000503088">
    <property type="component" value="Chromosome"/>
</dbReference>
<dbReference type="Gene3D" id="3.90.230.10">
    <property type="entry name" value="Creatinase/methionine aminopeptidase superfamily"/>
    <property type="match status" value="1"/>
</dbReference>
<keyword evidence="9" id="KW-1185">Reference proteome</keyword>
<keyword evidence="8" id="KW-0031">Aminopeptidase</keyword>
<keyword evidence="5" id="KW-0464">Manganese</keyword>
<dbReference type="GO" id="GO:0004177">
    <property type="term" value="F:aminopeptidase activity"/>
    <property type="evidence" value="ECO:0007669"/>
    <property type="project" value="UniProtKB-KW"/>
</dbReference>
<evidence type="ECO:0000256" key="1">
    <source>
        <dbReference type="ARBA" id="ARBA00001936"/>
    </source>
</evidence>
<reference evidence="8 9" key="1">
    <citation type="submission" date="2020-01" db="EMBL/GenBank/DDBJ databases">
        <authorList>
            <person name="Gulvik C.A."/>
            <person name="Batra D.G."/>
        </authorList>
    </citation>
    <scope>NUCLEOTIDE SEQUENCE [LARGE SCALE GENOMIC DNA]</scope>
    <source>
        <strain evidence="8 9">W9323</strain>
    </source>
</reference>
<comment type="cofactor">
    <cofactor evidence="1">
        <name>Mn(2+)</name>
        <dbReference type="ChEBI" id="CHEBI:29035"/>
    </cofactor>
</comment>
<organism evidence="8 9">
    <name type="scientific">Kroppenstedtia pulmonis</name>
    <dbReference type="NCBI Taxonomy" id="1380685"/>
    <lineage>
        <taxon>Bacteria</taxon>
        <taxon>Bacillati</taxon>
        <taxon>Bacillota</taxon>
        <taxon>Bacilli</taxon>
        <taxon>Bacillales</taxon>
        <taxon>Thermoactinomycetaceae</taxon>
        <taxon>Kroppenstedtia</taxon>
    </lineage>
</organism>